<evidence type="ECO:0000256" key="9">
    <source>
        <dbReference type="PROSITE-ProRule" id="PRU10141"/>
    </source>
</evidence>
<feature type="domain" description="Protein kinase" evidence="10">
    <location>
        <begin position="55"/>
        <end position="399"/>
    </location>
</feature>
<keyword evidence="6 9" id="KW-0067">ATP-binding</keyword>
<dbReference type="GO" id="GO:0050684">
    <property type="term" value="P:regulation of mRNA processing"/>
    <property type="evidence" value="ECO:0007669"/>
    <property type="project" value="TreeGrafter"/>
</dbReference>
<evidence type="ECO:0000313" key="12">
    <source>
        <dbReference type="Proteomes" id="UP000215453"/>
    </source>
</evidence>
<dbReference type="InterPro" id="IPR051334">
    <property type="entry name" value="SRPK"/>
</dbReference>
<proteinExistence type="predicted"/>
<evidence type="ECO:0000256" key="2">
    <source>
        <dbReference type="ARBA" id="ARBA00022527"/>
    </source>
</evidence>
<feature type="binding site" evidence="9">
    <location>
        <position position="84"/>
    </location>
    <ligand>
        <name>ATP</name>
        <dbReference type="ChEBI" id="CHEBI:30616"/>
    </ligand>
</feature>
<dbReference type="PROSITE" id="PS00107">
    <property type="entry name" value="PROTEIN_KINASE_ATP"/>
    <property type="match status" value="1"/>
</dbReference>
<keyword evidence="4 9" id="KW-0547">Nucleotide-binding</keyword>
<reference evidence="11 12" key="1">
    <citation type="submission" date="2016-10" db="EMBL/GenBank/DDBJ databases">
        <authorList>
            <person name="Varghese N."/>
        </authorList>
    </citation>
    <scope>NUCLEOTIDE SEQUENCE [LARGE SCALE GENOMIC DNA]</scope>
</reference>
<dbReference type="PROSITE" id="PS50011">
    <property type="entry name" value="PROTEIN_KINASE_DOM"/>
    <property type="match status" value="1"/>
</dbReference>
<protein>
    <recommendedName>
        <fullName evidence="1">non-specific serine/threonine protein kinase</fullName>
        <ecNumber evidence="1">2.7.11.1</ecNumber>
    </recommendedName>
</protein>
<dbReference type="InterPro" id="IPR000719">
    <property type="entry name" value="Prot_kinase_dom"/>
</dbReference>
<dbReference type="GO" id="GO:0004674">
    <property type="term" value="F:protein serine/threonine kinase activity"/>
    <property type="evidence" value="ECO:0007669"/>
    <property type="project" value="UniProtKB-KW"/>
</dbReference>
<evidence type="ECO:0000313" key="11">
    <source>
        <dbReference type="EMBL" id="SMY29436.1"/>
    </source>
</evidence>
<dbReference type="InterPro" id="IPR011009">
    <property type="entry name" value="Kinase-like_dom_sf"/>
</dbReference>
<dbReference type="InterPro" id="IPR017441">
    <property type="entry name" value="Protein_kinase_ATP_BS"/>
</dbReference>
<dbReference type="EMBL" id="LT882687">
    <property type="protein sequence ID" value="SMY29436.1"/>
    <property type="molecule type" value="Genomic_DNA"/>
</dbReference>
<organism evidence="11 12">
    <name type="scientific">Zymoseptoria tritici ST99CH_1A5</name>
    <dbReference type="NCBI Taxonomy" id="1276529"/>
    <lineage>
        <taxon>Eukaryota</taxon>
        <taxon>Fungi</taxon>
        <taxon>Dikarya</taxon>
        <taxon>Ascomycota</taxon>
        <taxon>Pezizomycotina</taxon>
        <taxon>Dothideomycetes</taxon>
        <taxon>Dothideomycetidae</taxon>
        <taxon>Mycosphaerellales</taxon>
        <taxon>Mycosphaerellaceae</taxon>
        <taxon>Zymoseptoria</taxon>
    </lineage>
</organism>
<evidence type="ECO:0000256" key="6">
    <source>
        <dbReference type="ARBA" id="ARBA00022840"/>
    </source>
</evidence>
<dbReference type="Gene3D" id="1.10.510.10">
    <property type="entry name" value="Transferase(Phosphotransferase) domain 1"/>
    <property type="match status" value="1"/>
</dbReference>
<dbReference type="GO" id="GO:0005524">
    <property type="term" value="F:ATP binding"/>
    <property type="evidence" value="ECO:0007669"/>
    <property type="project" value="UniProtKB-UniRule"/>
</dbReference>
<dbReference type="AlphaFoldDB" id="A0A1Y6LYH5"/>
<dbReference type="Proteomes" id="UP000215453">
    <property type="component" value="Chromosome 12"/>
</dbReference>
<evidence type="ECO:0000256" key="3">
    <source>
        <dbReference type="ARBA" id="ARBA00022679"/>
    </source>
</evidence>
<keyword evidence="3" id="KW-0808">Transferase</keyword>
<dbReference type="PANTHER" id="PTHR47634:SF9">
    <property type="entry name" value="PROTEIN KINASE DOMAIN-CONTAINING PROTEIN-RELATED"/>
    <property type="match status" value="1"/>
</dbReference>
<gene>
    <name evidence="11" type="ORF">ZT1A5_G10884</name>
</gene>
<dbReference type="PANTHER" id="PTHR47634">
    <property type="entry name" value="PROTEIN KINASE DOMAIN-CONTAINING PROTEIN-RELATED"/>
    <property type="match status" value="1"/>
</dbReference>
<evidence type="ECO:0000256" key="5">
    <source>
        <dbReference type="ARBA" id="ARBA00022777"/>
    </source>
</evidence>
<dbReference type="SUPFAM" id="SSF56112">
    <property type="entry name" value="Protein kinase-like (PK-like)"/>
    <property type="match status" value="1"/>
</dbReference>
<keyword evidence="2" id="KW-0723">Serine/threonine-protein kinase</keyword>
<dbReference type="EC" id="2.7.11.1" evidence="1"/>
<evidence type="ECO:0000256" key="1">
    <source>
        <dbReference type="ARBA" id="ARBA00012513"/>
    </source>
</evidence>
<evidence type="ECO:0000256" key="8">
    <source>
        <dbReference type="ARBA" id="ARBA00048679"/>
    </source>
</evidence>
<dbReference type="SMART" id="SM00220">
    <property type="entry name" value="S_TKc"/>
    <property type="match status" value="1"/>
</dbReference>
<evidence type="ECO:0000259" key="10">
    <source>
        <dbReference type="PROSITE" id="PS50011"/>
    </source>
</evidence>
<evidence type="ECO:0000256" key="7">
    <source>
        <dbReference type="ARBA" id="ARBA00047899"/>
    </source>
</evidence>
<comment type="catalytic activity">
    <reaction evidence="8">
        <text>L-seryl-[protein] + ATP = O-phospho-L-seryl-[protein] + ADP + H(+)</text>
        <dbReference type="Rhea" id="RHEA:17989"/>
        <dbReference type="Rhea" id="RHEA-COMP:9863"/>
        <dbReference type="Rhea" id="RHEA-COMP:11604"/>
        <dbReference type="ChEBI" id="CHEBI:15378"/>
        <dbReference type="ChEBI" id="CHEBI:29999"/>
        <dbReference type="ChEBI" id="CHEBI:30616"/>
        <dbReference type="ChEBI" id="CHEBI:83421"/>
        <dbReference type="ChEBI" id="CHEBI:456216"/>
        <dbReference type="EC" id="2.7.11.1"/>
    </reaction>
</comment>
<accession>A0A1Y6LYH5</accession>
<evidence type="ECO:0000256" key="4">
    <source>
        <dbReference type="ARBA" id="ARBA00022741"/>
    </source>
</evidence>
<comment type="catalytic activity">
    <reaction evidence="7">
        <text>L-threonyl-[protein] + ATP = O-phospho-L-threonyl-[protein] + ADP + H(+)</text>
        <dbReference type="Rhea" id="RHEA:46608"/>
        <dbReference type="Rhea" id="RHEA-COMP:11060"/>
        <dbReference type="Rhea" id="RHEA-COMP:11605"/>
        <dbReference type="ChEBI" id="CHEBI:15378"/>
        <dbReference type="ChEBI" id="CHEBI:30013"/>
        <dbReference type="ChEBI" id="CHEBI:30616"/>
        <dbReference type="ChEBI" id="CHEBI:61977"/>
        <dbReference type="ChEBI" id="CHEBI:456216"/>
        <dbReference type="EC" id="2.7.11.1"/>
    </reaction>
</comment>
<dbReference type="Pfam" id="PF00069">
    <property type="entry name" value="Pkinase"/>
    <property type="match status" value="1"/>
</dbReference>
<name>A0A1Y6LYH5_ZYMTR</name>
<keyword evidence="5" id="KW-0418">Kinase</keyword>
<dbReference type="Gene3D" id="3.30.200.20">
    <property type="entry name" value="Phosphorylase Kinase, domain 1"/>
    <property type="match status" value="1"/>
</dbReference>
<sequence length="403" mass="45647">MLRFFKTSFPPLSKRVRLDSRPVRTATTYATAKLENSKDRHYSVRNQERFHDGRYEAIKQLGQGTYSRVWLARDLQQNGYVAIKMLTNDCYGTEHDIFEIEILETITREQNRQDQPNGAHVLGLWDRFQLTGPNGRHECLVLPVLGGTLGVQARRFTQRRIPSGIMKGISRQLLIGLTFLHERCRVVHTDLQPSNICFDLNQQQIEGKRSSADGSLEQVTPKSEPGAPGTVRIIDFGVASWIDRHLSDNVQPEHLRAPEVILGAPWGPPIDIWSLGCLIIEFVKGHIAFPGQAKEGSWTSSDDHLAQYMEVLGPMPRELLERGTKAHEYFNEQGVLHRIPTLKQTSLQDYVVAEQGPFQRPSDMSAEEALVFADFLQGALALDPDHRKTASELLEHDWLKDIA</sequence>
<dbReference type="GO" id="GO:0000245">
    <property type="term" value="P:spliceosomal complex assembly"/>
    <property type="evidence" value="ECO:0007669"/>
    <property type="project" value="TreeGrafter"/>
</dbReference>